<keyword evidence="11" id="KW-1185">Reference proteome</keyword>
<sequence>MALNTTFDSWPAMDSTNTTTPTPNCTLCNGTLPTFDPFENLSLLPFYIFFSLIALAGLVGNLLIIIVILSQHKSKSAAYIFILNLAMADFLMLTMVPFRVTTYIINHAWIFGHAMCQVYFLVVGMNMFNVVFILMAMSVDRYFSVSQPFRSLDWKTRRKAKFLCFFLWIFAAVNDAPYVIFAELQQPSPGWDVCGYAFPGLGDDADFWNRVSEIYVTIISFIIPLPVIAVTHVCIIWHMRTNQPQGKISRRQCENGNRRELDKTTKMVTAVVAVFLICWLPKNIVYLAYRFGLFDVPDEVTIAVELLLIANSAINPYLYTIFGEQFRDSLRDMCCGKRKQMVRSTPPAAREDNIHVVELTSHV</sequence>
<dbReference type="PANTHER" id="PTHR24229">
    <property type="entry name" value="NEUROPEPTIDES RECEPTOR"/>
    <property type="match status" value="1"/>
</dbReference>
<gene>
    <name evidence="12" type="primary">LOC118404726</name>
</gene>
<dbReference type="Proteomes" id="UP000001554">
    <property type="component" value="Chromosome 17"/>
</dbReference>
<feature type="transmembrane region" description="Helical" evidence="9">
    <location>
        <begin position="267"/>
        <end position="289"/>
    </location>
</feature>
<dbReference type="AlphaFoldDB" id="A0A9J7HHT0"/>
<feature type="transmembrane region" description="Helical" evidence="9">
    <location>
        <begin position="46"/>
        <end position="69"/>
    </location>
</feature>
<keyword evidence="7" id="KW-0675">Receptor</keyword>
<dbReference type="GeneID" id="118404726"/>
<keyword evidence="4 9" id="KW-1133">Transmembrane helix</keyword>
<dbReference type="GO" id="GO:0007218">
    <property type="term" value="P:neuropeptide signaling pathway"/>
    <property type="evidence" value="ECO:0000318"/>
    <property type="project" value="GO_Central"/>
</dbReference>
<dbReference type="GO" id="GO:0005886">
    <property type="term" value="C:plasma membrane"/>
    <property type="evidence" value="ECO:0000318"/>
    <property type="project" value="GO_Central"/>
</dbReference>
<evidence type="ECO:0000256" key="2">
    <source>
        <dbReference type="ARBA" id="ARBA00022475"/>
    </source>
</evidence>
<keyword evidence="3 9" id="KW-0812">Transmembrane</keyword>
<feature type="transmembrane region" description="Helical" evidence="9">
    <location>
        <begin position="118"/>
        <end position="139"/>
    </location>
</feature>
<evidence type="ECO:0000313" key="11">
    <source>
        <dbReference type="Proteomes" id="UP000001554"/>
    </source>
</evidence>
<feature type="domain" description="G-protein coupled receptors family 1 profile" evidence="10">
    <location>
        <begin position="60"/>
        <end position="319"/>
    </location>
</feature>
<feature type="transmembrane region" description="Helical" evidence="9">
    <location>
        <begin position="160"/>
        <end position="181"/>
    </location>
</feature>
<protein>
    <submittedName>
        <fullName evidence="12">Somatostatin receptor type 5-like</fullName>
    </submittedName>
</protein>
<dbReference type="InterPro" id="IPR000276">
    <property type="entry name" value="GPCR_Rhodpsn"/>
</dbReference>
<keyword evidence="2" id="KW-1003">Cell membrane</keyword>
<dbReference type="OrthoDB" id="6076970at2759"/>
<dbReference type="Gene3D" id="1.20.1070.10">
    <property type="entry name" value="Rhodopsin 7-helix transmembrane proteins"/>
    <property type="match status" value="1"/>
</dbReference>
<dbReference type="GO" id="GO:0004966">
    <property type="term" value="F:galanin receptor activity"/>
    <property type="evidence" value="ECO:0000318"/>
    <property type="project" value="GO_Central"/>
</dbReference>
<evidence type="ECO:0000259" key="10">
    <source>
        <dbReference type="PROSITE" id="PS50262"/>
    </source>
</evidence>
<evidence type="ECO:0000256" key="7">
    <source>
        <dbReference type="ARBA" id="ARBA00023170"/>
    </source>
</evidence>
<evidence type="ECO:0000256" key="3">
    <source>
        <dbReference type="ARBA" id="ARBA00022692"/>
    </source>
</evidence>
<keyword evidence="5" id="KW-0297">G-protein coupled receptor</keyword>
<feature type="transmembrane region" description="Helical" evidence="9">
    <location>
        <begin position="301"/>
        <end position="322"/>
    </location>
</feature>
<organism evidence="11 12">
    <name type="scientific">Branchiostoma floridae</name>
    <name type="common">Florida lancelet</name>
    <name type="synonym">Amphioxus</name>
    <dbReference type="NCBI Taxonomy" id="7739"/>
    <lineage>
        <taxon>Eukaryota</taxon>
        <taxon>Metazoa</taxon>
        <taxon>Chordata</taxon>
        <taxon>Cephalochordata</taxon>
        <taxon>Leptocardii</taxon>
        <taxon>Amphioxiformes</taxon>
        <taxon>Branchiostomatidae</taxon>
        <taxon>Branchiostoma</taxon>
    </lineage>
</organism>
<dbReference type="KEGG" id="bfo:118404726"/>
<name>A0A9J7HHT0_BRAFL</name>
<dbReference type="SUPFAM" id="SSF81321">
    <property type="entry name" value="Family A G protein-coupled receptor-like"/>
    <property type="match status" value="1"/>
</dbReference>
<accession>A0A9J7HHT0</accession>
<evidence type="ECO:0000313" key="12">
    <source>
        <dbReference type="RefSeq" id="XP_035659890.1"/>
    </source>
</evidence>
<dbReference type="RefSeq" id="XP_035659890.1">
    <property type="nucleotide sequence ID" value="XM_035803997.1"/>
</dbReference>
<proteinExistence type="predicted"/>
<feature type="transmembrane region" description="Helical" evidence="9">
    <location>
        <begin position="214"/>
        <end position="237"/>
    </location>
</feature>
<reference evidence="11" key="1">
    <citation type="journal article" date="2020" name="Nat. Ecol. Evol.">
        <title>Deeply conserved synteny resolves early events in vertebrate evolution.</title>
        <authorList>
            <person name="Simakov O."/>
            <person name="Marletaz F."/>
            <person name="Yue J.X."/>
            <person name="O'Connell B."/>
            <person name="Jenkins J."/>
            <person name="Brandt A."/>
            <person name="Calef R."/>
            <person name="Tung C.H."/>
            <person name="Huang T.K."/>
            <person name="Schmutz J."/>
            <person name="Satoh N."/>
            <person name="Yu J.K."/>
            <person name="Putnam N.H."/>
            <person name="Green R.E."/>
            <person name="Rokhsar D.S."/>
        </authorList>
    </citation>
    <scope>NUCLEOTIDE SEQUENCE [LARGE SCALE GENOMIC DNA]</scope>
    <source>
        <strain evidence="11">S238N-H82</strain>
    </source>
</reference>
<evidence type="ECO:0000256" key="9">
    <source>
        <dbReference type="SAM" id="Phobius"/>
    </source>
</evidence>
<reference evidence="12" key="2">
    <citation type="submission" date="2025-08" db="UniProtKB">
        <authorList>
            <consortium name="RefSeq"/>
        </authorList>
    </citation>
    <scope>IDENTIFICATION</scope>
    <source>
        <strain evidence="12">S238N-H82</strain>
        <tissue evidence="12">Testes</tissue>
    </source>
</reference>
<comment type="subcellular location">
    <subcellularLocation>
        <location evidence="1">Cell membrane</location>
        <topology evidence="1">Multi-pass membrane protein</topology>
    </subcellularLocation>
</comment>
<dbReference type="PRINTS" id="PR00237">
    <property type="entry name" value="GPCRRHODOPSN"/>
</dbReference>
<dbReference type="PANTHER" id="PTHR24229:SF112">
    <property type="entry name" value="CHEMOKINE-LIKE RECEPTOR 1"/>
    <property type="match status" value="1"/>
</dbReference>
<dbReference type="InterPro" id="IPR017452">
    <property type="entry name" value="GPCR_Rhodpsn_7TM"/>
</dbReference>
<keyword evidence="8" id="KW-0807">Transducer</keyword>
<evidence type="ECO:0000256" key="1">
    <source>
        <dbReference type="ARBA" id="ARBA00004651"/>
    </source>
</evidence>
<keyword evidence="6 9" id="KW-0472">Membrane</keyword>
<evidence type="ECO:0000256" key="4">
    <source>
        <dbReference type="ARBA" id="ARBA00022989"/>
    </source>
</evidence>
<evidence type="ECO:0000256" key="8">
    <source>
        <dbReference type="ARBA" id="ARBA00023224"/>
    </source>
</evidence>
<dbReference type="Pfam" id="PF00001">
    <property type="entry name" value="7tm_1"/>
    <property type="match status" value="1"/>
</dbReference>
<dbReference type="FunFam" id="1.20.1070.10:FF:000603">
    <property type="entry name" value="neuropeptides B/W receptor type 2-like"/>
    <property type="match status" value="1"/>
</dbReference>
<feature type="transmembrane region" description="Helical" evidence="9">
    <location>
        <begin position="76"/>
        <end position="98"/>
    </location>
</feature>
<evidence type="ECO:0000256" key="6">
    <source>
        <dbReference type="ARBA" id="ARBA00023136"/>
    </source>
</evidence>
<dbReference type="PROSITE" id="PS50262">
    <property type="entry name" value="G_PROTEIN_RECEP_F1_2"/>
    <property type="match status" value="1"/>
</dbReference>
<evidence type="ECO:0000256" key="5">
    <source>
        <dbReference type="ARBA" id="ARBA00023040"/>
    </source>
</evidence>